<evidence type="ECO:0000256" key="1">
    <source>
        <dbReference type="SAM" id="Phobius"/>
    </source>
</evidence>
<keyword evidence="1" id="KW-0812">Transmembrane</keyword>
<accession>A0A1H5DWT9</accession>
<evidence type="ECO:0000313" key="2">
    <source>
        <dbReference type="EMBL" id="SED83389.1"/>
    </source>
</evidence>
<feature type="transmembrane region" description="Helical" evidence="1">
    <location>
        <begin position="454"/>
        <end position="472"/>
    </location>
</feature>
<dbReference type="RefSeq" id="WP_074709545.1">
    <property type="nucleotide sequence ID" value="NZ_FNTV01000001.1"/>
</dbReference>
<dbReference type="AlphaFoldDB" id="A0A1H5DWT9"/>
<feature type="transmembrane region" description="Helical" evidence="1">
    <location>
        <begin position="176"/>
        <end position="196"/>
    </location>
</feature>
<keyword evidence="1" id="KW-1133">Transmembrane helix</keyword>
<dbReference type="PANTHER" id="PTHR30282:SF0">
    <property type="entry name" value="P-AMINOBENZOYL-GLUTAMATE TRANSPORT PROTEIN"/>
    <property type="match status" value="1"/>
</dbReference>
<dbReference type="GO" id="GO:1902604">
    <property type="term" value="P:p-aminobenzoyl-glutamate transmembrane transport"/>
    <property type="evidence" value="ECO:0007669"/>
    <property type="project" value="InterPro"/>
</dbReference>
<dbReference type="GO" id="GO:0015558">
    <property type="term" value="F:secondary active p-aminobenzoyl-glutamate transmembrane transporter activity"/>
    <property type="evidence" value="ECO:0007669"/>
    <property type="project" value="InterPro"/>
</dbReference>
<organism evidence="2 3">
    <name type="scientific">Arthrobacter alpinus</name>
    <dbReference type="NCBI Taxonomy" id="656366"/>
    <lineage>
        <taxon>Bacteria</taxon>
        <taxon>Bacillati</taxon>
        <taxon>Actinomycetota</taxon>
        <taxon>Actinomycetes</taxon>
        <taxon>Micrococcales</taxon>
        <taxon>Micrococcaceae</taxon>
        <taxon>Arthrobacter</taxon>
    </lineage>
</organism>
<dbReference type="Pfam" id="PF03806">
    <property type="entry name" value="ABG_transport"/>
    <property type="match status" value="1"/>
</dbReference>
<feature type="transmembrane region" description="Helical" evidence="1">
    <location>
        <begin position="484"/>
        <end position="508"/>
    </location>
</feature>
<reference evidence="2 3" key="1">
    <citation type="submission" date="2016-10" db="EMBL/GenBank/DDBJ databases">
        <authorList>
            <person name="de Groot N.N."/>
        </authorList>
    </citation>
    <scope>NUCLEOTIDE SEQUENCE [LARGE SCALE GENOMIC DNA]</scope>
    <source>
        <strain evidence="2 3">DSM 22274</strain>
    </source>
</reference>
<feature type="transmembrane region" description="Helical" evidence="1">
    <location>
        <begin position="357"/>
        <end position="376"/>
    </location>
</feature>
<dbReference type="InterPro" id="IPR004697">
    <property type="entry name" value="AbgT"/>
</dbReference>
<evidence type="ECO:0000313" key="3">
    <source>
        <dbReference type="Proteomes" id="UP000182725"/>
    </source>
</evidence>
<feature type="transmembrane region" description="Helical" evidence="1">
    <location>
        <begin position="136"/>
        <end position="164"/>
    </location>
</feature>
<feature type="transmembrane region" description="Helical" evidence="1">
    <location>
        <begin position="222"/>
        <end position="243"/>
    </location>
</feature>
<gene>
    <name evidence="2" type="ORF">SAMN04489740_0088</name>
</gene>
<feature type="transmembrane region" description="Helical" evidence="1">
    <location>
        <begin position="277"/>
        <end position="297"/>
    </location>
</feature>
<feature type="transmembrane region" description="Helical" evidence="1">
    <location>
        <begin position="317"/>
        <end position="336"/>
    </location>
</feature>
<dbReference type="PANTHER" id="PTHR30282">
    <property type="entry name" value="P-AMINOBENZOYL GLUTAMATE TRANSPORTER"/>
    <property type="match status" value="1"/>
</dbReference>
<name>A0A1H5DWT9_9MICC</name>
<feature type="transmembrane region" description="Helical" evidence="1">
    <location>
        <begin position="422"/>
        <end position="439"/>
    </location>
</feature>
<proteinExistence type="predicted"/>
<protein>
    <submittedName>
        <fullName evidence="2">Aminobenzoyl-glutamate transport protein</fullName>
    </submittedName>
</protein>
<sequence>MASKESALKPQKRSVLEKFLTGVEVVGDKVPHPAVIFLILIGLVMVLSVIFSVVGASATFQSANIVTGEIEDVTTNVRSLLDADGIRFLFTSMVNNFTNFGVVGVILVAMLGVGLAEEAGLISALIRKLVLVTHPSMITFVIVLLGVISSIATDAGYMVLIPLGAAIYHSLGRHPLAGLAAAFSGVAAGFGVNVLITPLDGMLTEVTNEAIHMMDPARNLDVTANLFFSIASTILVTIVCTVLTDKFVEPRLGAYEGPSAGHEDGVISPAEKKGLRWAMFTALGIAAVVLILSLPSWGPLRNPDTGSLIVAAPLLDSIIFLVMIVFLGCGIAYGLGAGTIKNSMDIINPIVKTFANLAGLIFLLLVIAQFIAYFAYTNLATVGAVGMADWLETSGFGPVPLLIGFVIVALIIDILMPGGLPAWAILAPIFVPLFMRLGIEPEAVLAAYRVGDSPMNIVTPLMPYFAMIVVFAQKYRPKSGVGTIVAMMLPYTVVLIVVWTAFLVLWFVTGIPWGPAS</sequence>
<feature type="transmembrane region" description="Helical" evidence="1">
    <location>
        <begin position="34"/>
        <end position="54"/>
    </location>
</feature>
<keyword evidence="1" id="KW-0472">Membrane</keyword>
<feature type="transmembrane region" description="Helical" evidence="1">
    <location>
        <begin position="97"/>
        <end position="116"/>
    </location>
</feature>
<dbReference type="Proteomes" id="UP000182725">
    <property type="component" value="Unassembled WGS sequence"/>
</dbReference>
<dbReference type="EMBL" id="FNTV01000001">
    <property type="protein sequence ID" value="SED83389.1"/>
    <property type="molecule type" value="Genomic_DNA"/>
</dbReference>
<feature type="transmembrane region" description="Helical" evidence="1">
    <location>
        <begin position="396"/>
        <end position="415"/>
    </location>
</feature>